<keyword evidence="7" id="KW-0139">CF(1)</keyword>
<keyword evidence="3 7" id="KW-0375">Hydrogen ion transport</keyword>
<dbReference type="Pfam" id="PF00213">
    <property type="entry name" value="OSCP"/>
    <property type="match status" value="1"/>
</dbReference>
<dbReference type="Proteomes" id="UP001209553">
    <property type="component" value="Unassembled WGS sequence"/>
</dbReference>
<evidence type="ECO:0000256" key="7">
    <source>
        <dbReference type="HAMAP-Rule" id="MF_01416"/>
    </source>
</evidence>
<dbReference type="NCBIfam" id="NF004399">
    <property type="entry name" value="PRK05758.1-1"/>
    <property type="match status" value="1"/>
</dbReference>
<evidence type="ECO:0000256" key="1">
    <source>
        <dbReference type="ARBA" id="ARBA00004370"/>
    </source>
</evidence>
<dbReference type="EMBL" id="JAOPKZ010000012">
    <property type="protein sequence ID" value="MCU5746571.1"/>
    <property type="molecule type" value="Genomic_DNA"/>
</dbReference>
<name>A0ABT2QRG0_9STAP</name>
<reference evidence="8 9" key="1">
    <citation type="journal article" date="2023" name="Int. J. Syst. Evol. Microbiol.">
        <title>Streptococcus sciuri sp. nov., Staphylococcus marylandisciuri sp. nov. and Staphylococcus americanisciuri sp. nov., isolated from faeces of eastern grey squirrel (Sciurus carolinensis).</title>
        <authorList>
            <person name="Volokhov D.V."/>
            <person name="Zagorodnyaya T.A."/>
            <person name="Furtak V.A."/>
            <person name="Nattanmai G."/>
            <person name="Randall L."/>
            <person name="Jose S."/>
            <person name="Gao Y."/>
            <person name="Eisenberg T."/>
            <person name="Delmonte P."/>
            <person name="Blom J."/>
            <person name="Mitchell K.K."/>
        </authorList>
    </citation>
    <scope>NUCLEOTIDE SEQUENCE [LARGE SCALE GENOMIC DNA]</scope>
    <source>
        <strain evidence="8 9">SQ8-PEA</strain>
    </source>
</reference>
<dbReference type="InterPro" id="IPR026015">
    <property type="entry name" value="ATP_synth_OSCP/delta_N_sf"/>
</dbReference>
<comment type="function">
    <text evidence="7">This protein is part of the stalk that links CF(0) to CF(1). It either transmits conformational changes from CF(0) to CF(1) or is implicated in proton conduction.</text>
</comment>
<dbReference type="NCBIfam" id="TIGR01145">
    <property type="entry name" value="ATP_synt_delta"/>
    <property type="match status" value="1"/>
</dbReference>
<protein>
    <recommendedName>
        <fullName evidence="7">ATP synthase subunit delta</fullName>
    </recommendedName>
    <alternativeName>
        <fullName evidence="7">ATP synthase F(1) sector subunit delta</fullName>
    </alternativeName>
    <alternativeName>
        <fullName evidence="7">F-type ATPase subunit delta</fullName>
        <shortName evidence="7">F-ATPase subunit delta</shortName>
    </alternativeName>
</protein>
<comment type="similarity">
    <text evidence="7">Belongs to the ATPase delta chain family.</text>
</comment>
<evidence type="ECO:0000313" key="9">
    <source>
        <dbReference type="Proteomes" id="UP001209553"/>
    </source>
</evidence>
<accession>A0ABT2QRG0</accession>
<dbReference type="RefSeq" id="WP_262856205.1">
    <property type="nucleotide sequence ID" value="NZ_JAOPKZ010000012.1"/>
</dbReference>
<keyword evidence="7" id="KW-1003">Cell membrane</keyword>
<keyword evidence="4 7" id="KW-0406">Ion transport</keyword>
<sequence length="179" mass="20641">MAKIPQKYAKALFDVATGYRLLDDLYEEFSVIHEATVPYINALRDLDEDPAKDVQQRRSFVSDVYGAVNVYIKNMLYILADNRHLSYISDVFEAFQALYNQHKNQDFAVIESVYELSEDEIERLSEVIKQQTHLDHLIVTNKVNPSLIGGIRATVNTKVMDASVQNDLRNLEKQFIRVN</sequence>
<dbReference type="PRINTS" id="PR00125">
    <property type="entry name" value="ATPASEDELTA"/>
</dbReference>
<comment type="function">
    <text evidence="7">F(1)F(0) ATP synthase produces ATP from ADP in the presence of a proton or sodium gradient. F-type ATPases consist of two structural domains, F(1) containing the extramembraneous catalytic core and F(0) containing the membrane proton channel, linked together by a central stalk and a peripheral stalk. During catalysis, ATP synthesis in the catalytic domain of F(1) is coupled via a rotary mechanism of the central stalk subunits to proton translocation.</text>
</comment>
<dbReference type="HAMAP" id="MF_01416">
    <property type="entry name" value="ATP_synth_delta_bact"/>
    <property type="match status" value="1"/>
</dbReference>
<dbReference type="InterPro" id="IPR000711">
    <property type="entry name" value="ATPase_OSCP/dsu"/>
</dbReference>
<dbReference type="SUPFAM" id="SSF47928">
    <property type="entry name" value="N-terminal domain of the delta subunit of the F1F0-ATP synthase"/>
    <property type="match status" value="1"/>
</dbReference>
<evidence type="ECO:0000256" key="2">
    <source>
        <dbReference type="ARBA" id="ARBA00022448"/>
    </source>
</evidence>
<comment type="caution">
    <text evidence="8">The sequence shown here is derived from an EMBL/GenBank/DDBJ whole genome shotgun (WGS) entry which is preliminary data.</text>
</comment>
<evidence type="ECO:0000256" key="3">
    <source>
        <dbReference type="ARBA" id="ARBA00022781"/>
    </source>
</evidence>
<proteinExistence type="inferred from homology"/>
<evidence type="ECO:0000256" key="4">
    <source>
        <dbReference type="ARBA" id="ARBA00023065"/>
    </source>
</evidence>
<evidence type="ECO:0000313" key="8">
    <source>
        <dbReference type="EMBL" id="MCU5746571.1"/>
    </source>
</evidence>
<keyword evidence="2 7" id="KW-0813">Transport</keyword>
<dbReference type="PANTHER" id="PTHR11910">
    <property type="entry name" value="ATP SYNTHASE DELTA CHAIN"/>
    <property type="match status" value="1"/>
</dbReference>
<comment type="subcellular location">
    <subcellularLocation>
        <location evidence="7">Cell membrane</location>
        <topology evidence="7">Peripheral membrane protein</topology>
    </subcellularLocation>
    <subcellularLocation>
        <location evidence="1">Membrane</location>
    </subcellularLocation>
</comment>
<keyword evidence="5 7" id="KW-0472">Membrane</keyword>
<gene>
    <name evidence="7" type="primary">atpH</name>
    <name evidence="8" type="ORF">N9R04_07570</name>
</gene>
<keyword evidence="9" id="KW-1185">Reference proteome</keyword>
<evidence type="ECO:0000256" key="6">
    <source>
        <dbReference type="ARBA" id="ARBA00023310"/>
    </source>
</evidence>
<organism evidence="8 9">
    <name type="scientific">Staphylococcus marylandisciuri</name>
    <dbReference type="NCBI Taxonomy" id="2981529"/>
    <lineage>
        <taxon>Bacteria</taxon>
        <taxon>Bacillati</taxon>
        <taxon>Bacillota</taxon>
        <taxon>Bacilli</taxon>
        <taxon>Bacillales</taxon>
        <taxon>Staphylococcaceae</taxon>
        <taxon>Staphylococcus</taxon>
    </lineage>
</organism>
<dbReference type="Gene3D" id="1.10.520.20">
    <property type="entry name" value="N-terminal domain of the delta subunit of the F1F0-ATP synthase"/>
    <property type="match status" value="1"/>
</dbReference>
<evidence type="ECO:0000256" key="5">
    <source>
        <dbReference type="ARBA" id="ARBA00023136"/>
    </source>
</evidence>
<keyword evidence="6 7" id="KW-0066">ATP synthesis</keyword>